<evidence type="ECO:0008006" key="5">
    <source>
        <dbReference type="Google" id="ProtNLM"/>
    </source>
</evidence>
<comment type="similarity">
    <text evidence="1">Belongs to the ustYa family.</text>
</comment>
<dbReference type="OrthoDB" id="3687641at2759"/>
<gene>
    <name evidence="3" type="ORF">EJ08DRAFT_713446</name>
</gene>
<keyword evidence="2" id="KW-0812">Transmembrane</keyword>
<dbReference type="PANTHER" id="PTHR33365">
    <property type="entry name" value="YALI0B05434P"/>
    <property type="match status" value="1"/>
</dbReference>
<feature type="transmembrane region" description="Helical" evidence="2">
    <location>
        <begin position="34"/>
        <end position="57"/>
    </location>
</feature>
<organism evidence="3 4">
    <name type="scientific">Tothia fuscella</name>
    <dbReference type="NCBI Taxonomy" id="1048955"/>
    <lineage>
        <taxon>Eukaryota</taxon>
        <taxon>Fungi</taxon>
        <taxon>Dikarya</taxon>
        <taxon>Ascomycota</taxon>
        <taxon>Pezizomycotina</taxon>
        <taxon>Dothideomycetes</taxon>
        <taxon>Pleosporomycetidae</taxon>
        <taxon>Venturiales</taxon>
        <taxon>Cylindrosympodiaceae</taxon>
        <taxon>Tothia</taxon>
    </lineage>
</organism>
<dbReference type="GO" id="GO:0043386">
    <property type="term" value="P:mycotoxin biosynthetic process"/>
    <property type="evidence" value="ECO:0007669"/>
    <property type="project" value="InterPro"/>
</dbReference>
<dbReference type="InterPro" id="IPR021765">
    <property type="entry name" value="UstYa-like"/>
</dbReference>
<protein>
    <recommendedName>
        <fullName evidence="5">Tat pathway signal sequence</fullName>
    </recommendedName>
</protein>
<dbReference type="EMBL" id="MU007033">
    <property type="protein sequence ID" value="KAF2431302.1"/>
    <property type="molecule type" value="Genomic_DNA"/>
</dbReference>
<comment type="caution">
    <text evidence="3">The sequence shown here is derived from an EMBL/GenBank/DDBJ whole genome shotgun (WGS) entry which is preliminary data.</text>
</comment>
<keyword evidence="2" id="KW-0472">Membrane</keyword>
<evidence type="ECO:0000313" key="4">
    <source>
        <dbReference type="Proteomes" id="UP000800235"/>
    </source>
</evidence>
<dbReference type="AlphaFoldDB" id="A0A9P4TZV6"/>
<proteinExistence type="inferred from homology"/>
<sequence length="271" mass="30470">MSMSDKDEDAESLLSGIEHYHEKVHRGTFSVSKLLLLCLSYLLTAGGGAWLGSNWLFSPASICAELTARYSPVIGDLGLSYKTVQYNGSFFKLNAFRQDAGPEVDAAWSSLGVDYRAIAVPSDQASRSGFAQDQVKISEKYGGGFPANVEGLHHLHCLNLLRKSLYYNFDYYHAQGEGAFKNNDVILKNHITHCLDIIRQQLMCIVDVGMLGQVWWDPQAPKSFVDFNTKHMCRSFEEIRQWAEERQLPEHMPKDFLAPPKEGDLIYDAVP</sequence>
<evidence type="ECO:0000256" key="1">
    <source>
        <dbReference type="ARBA" id="ARBA00035112"/>
    </source>
</evidence>
<name>A0A9P4TZV6_9PEZI</name>
<dbReference type="Proteomes" id="UP000800235">
    <property type="component" value="Unassembled WGS sequence"/>
</dbReference>
<accession>A0A9P4TZV6</accession>
<reference evidence="3" key="1">
    <citation type="journal article" date="2020" name="Stud. Mycol.">
        <title>101 Dothideomycetes genomes: a test case for predicting lifestyles and emergence of pathogens.</title>
        <authorList>
            <person name="Haridas S."/>
            <person name="Albert R."/>
            <person name="Binder M."/>
            <person name="Bloem J."/>
            <person name="Labutti K."/>
            <person name="Salamov A."/>
            <person name="Andreopoulos B."/>
            <person name="Baker S."/>
            <person name="Barry K."/>
            <person name="Bills G."/>
            <person name="Bluhm B."/>
            <person name="Cannon C."/>
            <person name="Castanera R."/>
            <person name="Culley D."/>
            <person name="Daum C."/>
            <person name="Ezra D."/>
            <person name="Gonzalez J."/>
            <person name="Henrissat B."/>
            <person name="Kuo A."/>
            <person name="Liang C."/>
            <person name="Lipzen A."/>
            <person name="Lutzoni F."/>
            <person name="Magnuson J."/>
            <person name="Mondo S."/>
            <person name="Nolan M."/>
            <person name="Ohm R."/>
            <person name="Pangilinan J."/>
            <person name="Park H.-J."/>
            <person name="Ramirez L."/>
            <person name="Alfaro M."/>
            <person name="Sun H."/>
            <person name="Tritt A."/>
            <person name="Yoshinaga Y."/>
            <person name="Zwiers L.-H."/>
            <person name="Turgeon B."/>
            <person name="Goodwin S."/>
            <person name="Spatafora J."/>
            <person name="Crous P."/>
            <person name="Grigoriev I."/>
        </authorList>
    </citation>
    <scope>NUCLEOTIDE SEQUENCE</scope>
    <source>
        <strain evidence="3">CBS 130266</strain>
    </source>
</reference>
<dbReference type="PANTHER" id="PTHR33365:SF13">
    <property type="entry name" value="TAT PATHWAY SIGNAL SEQUENCE"/>
    <property type="match status" value="1"/>
</dbReference>
<keyword evidence="2" id="KW-1133">Transmembrane helix</keyword>
<keyword evidence="4" id="KW-1185">Reference proteome</keyword>
<dbReference type="Pfam" id="PF11807">
    <property type="entry name" value="UstYa"/>
    <property type="match status" value="1"/>
</dbReference>
<evidence type="ECO:0000313" key="3">
    <source>
        <dbReference type="EMBL" id="KAF2431302.1"/>
    </source>
</evidence>
<evidence type="ECO:0000256" key="2">
    <source>
        <dbReference type="SAM" id="Phobius"/>
    </source>
</evidence>